<dbReference type="AlphaFoldDB" id="A0A3B0YIG2"/>
<dbReference type="EMBL" id="UOFL01000171">
    <property type="protein sequence ID" value="VAW79181.1"/>
    <property type="molecule type" value="Genomic_DNA"/>
</dbReference>
<name>A0A3B0YIG2_9ZZZZ</name>
<accession>A0A3B0YIG2</accession>
<reference evidence="1" key="1">
    <citation type="submission" date="2018-06" db="EMBL/GenBank/DDBJ databases">
        <authorList>
            <person name="Zhirakovskaya E."/>
        </authorList>
    </citation>
    <scope>NUCLEOTIDE SEQUENCE</scope>
</reference>
<evidence type="ECO:0000313" key="1">
    <source>
        <dbReference type="EMBL" id="VAW79181.1"/>
    </source>
</evidence>
<evidence type="ECO:0008006" key="2">
    <source>
        <dbReference type="Google" id="ProtNLM"/>
    </source>
</evidence>
<organism evidence="1">
    <name type="scientific">hydrothermal vent metagenome</name>
    <dbReference type="NCBI Taxonomy" id="652676"/>
    <lineage>
        <taxon>unclassified sequences</taxon>
        <taxon>metagenomes</taxon>
        <taxon>ecological metagenomes</taxon>
    </lineage>
</organism>
<sequence>MELFSVKLSPLHPDLSGLYTKLGITEYSFNSERKAIQALRKITPDIVIADFIYGYGNNYAGVNVSNLDVILYSLQKSAPKVNVFLLCEKKEVQFTDKLPSVVNITSQYLYPVDKVAFSDELLKLISHQQTS</sequence>
<protein>
    <recommendedName>
        <fullName evidence="2">Response regulatory domain-containing protein</fullName>
    </recommendedName>
</protein>
<gene>
    <name evidence="1" type="ORF">MNBD_GAMMA12-413</name>
</gene>
<proteinExistence type="predicted"/>